<comment type="caution">
    <text evidence="1">The sequence shown here is derived from an EMBL/GenBank/DDBJ whole genome shotgun (WGS) entry which is preliminary data.</text>
</comment>
<dbReference type="GeneID" id="93709877"/>
<dbReference type="EMBL" id="FOXX01000002">
    <property type="protein sequence ID" value="SFQ37345.1"/>
    <property type="molecule type" value="Genomic_DNA"/>
</dbReference>
<dbReference type="RefSeq" id="WP_061803587.1">
    <property type="nucleotide sequence ID" value="NZ_FOXX01000002.1"/>
</dbReference>
<dbReference type="Proteomes" id="UP000182762">
    <property type="component" value="Unassembled WGS sequence"/>
</dbReference>
<reference evidence="1 2" key="1">
    <citation type="submission" date="2016-10" db="EMBL/GenBank/DDBJ databases">
        <authorList>
            <person name="Varghese N."/>
            <person name="Submissions S."/>
        </authorList>
    </citation>
    <scope>NUCLEOTIDE SEQUENCE [LARGE SCALE GENOMIC DNA]</scope>
    <source>
        <strain evidence="1 2">DSM 13796</strain>
    </source>
</reference>
<evidence type="ECO:0000313" key="2">
    <source>
        <dbReference type="Proteomes" id="UP000182762"/>
    </source>
</evidence>
<proteinExistence type="predicted"/>
<accession>A0A1I5XZH9</accession>
<keyword evidence="2" id="KW-1185">Reference proteome</keyword>
<gene>
    <name evidence="1" type="ORF">SAMN02745910_01146</name>
</gene>
<name>A0A1I5XZH9_9BACI</name>
<evidence type="ECO:0000313" key="1">
    <source>
        <dbReference type="EMBL" id="SFQ37345.1"/>
    </source>
</evidence>
<sequence>MNKKWVRKSELLGLLDQAIVGLDETEKELGRRVSEKAKEQPTASEEMLSSIKASLLEIEKAVDELKYVKKSEYRIAIAEPI</sequence>
<organism evidence="1 2">
    <name type="scientific">Priestia endophytica DSM 13796</name>
    <dbReference type="NCBI Taxonomy" id="1121089"/>
    <lineage>
        <taxon>Bacteria</taxon>
        <taxon>Bacillati</taxon>
        <taxon>Bacillota</taxon>
        <taxon>Bacilli</taxon>
        <taxon>Bacillales</taxon>
        <taxon>Bacillaceae</taxon>
        <taxon>Priestia</taxon>
    </lineage>
</organism>
<protein>
    <submittedName>
        <fullName evidence="1">Uncharacterized protein</fullName>
    </submittedName>
</protein>